<accession>F8DEL0</accession>
<dbReference type="RefSeq" id="WP_013875985.1">
    <property type="nucleotide sequence ID" value="NC_015659.1"/>
</dbReference>
<sequence>MGDEPDGDDSSATERVSITLPKATLDRLLKAGPVDGDYQDAMERAIYTQIELDEADEYTVVKNR</sequence>
<proteinExistence type="predicted"/>
<keyword evidence="1" id="KW-0614">Plasmid</keyword>
<geneLocation type="plasmid" evidence="1 2">
    <name>pHALXA03</name>
</geneLocation>
<organism evidence="1 2">
    <name type="scientific">Halopiger xanaduensis (strain DSM 18323 / JCM 14033 / SH-6)</name>
    <dbReference type="NCBI Taxonomy" id="797210"/>
    <lineage>
        <taxon>Archaea</taxon>
        <taxon>Methanobacteriati</taxon>
        <taxon>Methanobacteriota</taxon>
        <taxon>Stenosarchaea group</taxon>
        <taxon>Halobacteria</taxon>
        <taxon>Halobacteriales</taxon>
        <taxon>Natrialbaceae</taxon>
        <taxon>Halopiger</taxon>
    </lineage>
</organism>
<protein>
    <submittedName>
        <fullName evidence="1">Uncharacterized protein</fullName>
    </submittedName>
</protein>
<dbReference type="Proteomes" id="UP000006794">
    <property type="component" value="Plasmid pHALXA03"/>
</dbReference>
<dbReference type="HOGENOM" id="CLU_2857065_0_0_2"/>
<keyword evidence="2" id="KW-1185">Reference proteome</keyword>
<evidence type="ECO:0000313" key="2">
    <source>
        <dbReference type="Proteomes" id="UP000006794"/>
    </source>
</evidence>
<dbReference type="OrthoDB" id="193139at2157"/>
<dbReference type="EMBL" id="CP002842">
    <property type="protein sequence ID" value="AEH39447.1"/>
    <property type="molecule type" value="Genomic_DNA"/>
</dbReference>
<reference evidence="2" key="1">
    <citation type="journal article" date="2012" name="Stand. Genomic Sci.">
        <title>Complete genome sequence of Halopiger xanaduensis type strain (SH-6(T)).</title>
        <authorList>
            <person name="Anderson I."/>
            <person name="Tindall B.J."/>
            <person name="Rohde M."/>
            <person name="Lucas S."/>
            <person name="Han J."/>
            <person name="Lapidus A."/>
            <person name="Cheng J.F."/>
            <person name="Goodwin L."/>
            <person name="Pitluck S."/>
            <person name="Peters L."/>
            <person name="Pati A."/>
            <person name="Mikhailova N."/>
            <person name="Pagani I."/>
            <person name="Teshima H."/>
            <person name="Han C."/>
            <person name="Tapia R."/>
            <person name="Land M."/>
            <person name="Woyke T."/>
            <person name="Klenk H.P."/>
            <person name="Kyrpides N."/>
            <person name="Ivanova N."/>
        </authorList>
    </citation>
    <scope>NUCLEOTIDE SEQUENCE [LARGE SCALE GENOMIC DNA]</scope>
    <source>
        <strain evidence="2">DSM 18323 / JCM 14033 / SH-6</strain>
        <plasmid evidence="2">Plasmid pHALXA03</plasmid>
    </source>
</reference>
<dbReference type="KEGG" id="hxa:Halxa_0207"/>
<gene>
    <name evidence="1" type="ordered locus">Halxa_0207</name>
</gene>
<dbReference type="GeneID" id="10795661"/>
<dbReference type="AlphaFoldDB" id="F8DEL0"/>
<evidence type="ECO:0000313" key="1">
    <source>
        <dbReference type="EMBL" id="AEH39447.1"/>
    </source>
</evidence>
<name>F8DEL0_HALXS</name>